<keyword evidence="2 7" id="KW-0699">rRNA-binding</keyword>
<evidence type="ECO:0000313" key="12">
    <source>
        <dbReference type="Proteomes" id="UP000448943"/>
    </source>
</evidence>
<dbReference type="InterPro" id="IPR020069">
    <property type="entry name" value="Ribosomal_bL9_C"/>
</dbReference>
<protein>
    <recommendedName>
        <fullName evidence="6 7">Large ribosomal subunit protein bL9</fullName>
    </recommendedName>
</protein>
<gene>
    <name evidence="7" type="primary">rplI</name>
    <name evidence="11" type="ORF">ERL59_09560</name>
</gene>
<feature type="domain" description="Large ribosomal subunit protein bL9 C-terminal" evidence="10">
    <location>
        <begin position="64"/>
        <end position="145"/>
    </location>
</feature>
<evidence type="ECO:0000256" key="2">
    <source>
        <dbReference type="ARBA" id="ARBA00022730"/>
    </source>
</evidence>
<dbReference type="SUPFAM" id="SSF55653">
    <property type="entry name" value="Ribosomal protein L9 C-domain"/>
    <property type="match status" value="1"/>
</dbReference>
<dbReference type="GO" id="GO:0005840">
    <property type="term" value="C:ribosome"/>
    <property type="evidence" value="ECO:0007669"/>
    <property type="project" value="UniProtKB-KW"/>
</dbReference>
<name>A0A6N9Q318_9BACL</name>
<dbReference type="RefSeq" id="WP_160646010.1">
    <property type="nucleotide sequence ID" value="NZ_SIJB01000023.1"/>
</dbReference>
<keyword evidence="5 7" id="KW-0687">Ribonucleoprotein</keyword>
<evidence type="ECO:0000256" key="6">
    <source>
        <dbReference type="ARBA" id="ARBA00035292"/>
    </source>
</evidence>
<evidence type="ECO:0000256" key="3">
    <source>
        <dbReference type="ARBA" id="ARBA00022884"/>
    </source>
</evidence>
<dbReference type="OrthoDB" id="9788336at2"/>
<keyword evidence="3 7" id="KW-0694">RNA-binding</keyword>
<accession>A0A6N9Q318</accession>
<evidence type="ECO:0000259" key="9">
    <source>
        <dbReference type="Pfam" id="PF01281"/>
    </source>
</evidence>
<reference evidence="11 12" key="1">
    <citation type="submission" date="2019-01" db="EMBL/GenBank/DDBJ databases">
        <title>Chengkuizengella sp. nov., isolated from deep-sea sediment of East Pacific Ocean.</title>
        <authorList>
            <person name="Yang J."/>
            <person name="Lai Q."/>
            <person name="Shao Z."/>
        </authorList>
    </citation>
    <scope>NUCLEOTIDE SEQUENCE [LARGE SCALE GENOMIC DNA]</scope>
    <source>
        <strain evidence="11 12">YPA3-1-1</strain>
    </source>
</reference>
<evidence type="ECO:0000256" key="1">
    <source>
        <dbReference type="ARBA" id="ARBA00010605"/>
    </source>
</evidence>
<evidence type="ECO:0000313" key="11">
    <source>
        <dbReference type="EMBL" id="NBI29205.1"/>
    </source>
</evidence>
<dbReference type="InterPro" id="IPR020594">
    <property type="entry name" value="Ribosomal_bL9_bac/chp"/>
</dbReference>
<comment type="function">
    <text evidence="7">Binds to the 23S rRNA.</text>
</comment>
<feature type="coiled-coil region" evidence="8">
    <location>
        <begin position="43"/>
        <end position="71"/>
    </location>
</feature>
<dbReference type="InterPro" id="IPR000244">
    <property type="entry name" value="Ribosomal_bL9"/>
</dbReference>
<evidence type="ECO:0000259" key="10">
    <source>
        <dbReference type="Pfam" id="PF03948"/>
    </source>
</evidence>
<dbReference type="InterPro" id="IPR009027">
    <property type="entry name" value="Ribosomal_bL9/RNase_H1_N"/>
</dbReference>
<keyword evidence="8" id="KW-0175">Coiled coil</keyword>
<feature type="domain" description="Ribosomal protein L9" evidence="9">
    <location>
        <begin position="1"/>
        <end position="47"/>
    </location>
</feature>
<dbReference type="Pfam" id="PF03948">
    <property type="entry name" value="Ribosomal_L9_C"/>
    <property type="match status" value="1"/>
</dbReference>
<dbReference type="GO" id="GO:0006412">
    <property type="term" value="P:translation"/>
    <property type="evidence" value="ECO:0007669"/>
    <property type="project" value="UniProtKB-UniRule"/>
</dbReference>
<dbReference type="GO" id="GO:1990904">
    <property type="term" value="C:ribonucleoprotein complex"/>
    <property type="evidence" value="ECO:0007669"/>
    <property type="project" value="UniProtKB-KW"/>
</dbReference>
<comment type="similarity">
    <text evidence="1 7">Belongs to the bacterial ribosomal protein bL9 family.</text>
</comment>
<evidence type="ECO:0000256" key="8">
    <source>
        <dbReference type="SAM" id="Coils"/>
    </source>
</evidence>
<dbReference type="HAMAP" id="MF_00503">
    <property type="entry name" value="Ribosomal_bL9"/>
    <property type="match status" value="1"/>
</dbReference>
<dbReference type="InterPro" id="IPR036935">
    <property type="entry name" value="Ribosomal_bL9_N_sf"/>
</dbReference>
<dbReference type="NCBIfam" id="TIGR00158">
    <property type="entry name" value="L9"/>
    <property type="match status" value="1"/>
</dbReference>
<sequence length="147" mass="16324">MKVIFLQDVKGQGKKGEVKNVSEGYARNFLIPRGLVSVATGSNVKQLEQKKKSEQKKKDQQKQDAELLAKKIESTTIEMKTKAGEGGRLFGSITNKQIAEELKKQKIVVDKRKIELDSPIRTLGATKVPIKIHPEVTAVAKVQVTEE</sequence>
<dbReference type="Gene3D" id="3.10.430.100">
    <property type="entry name" value="Ribosomal protein L9, C-terminal domain"/>
    <property type="match status" value="1"/>
</dbReference>
<evidence type="ECO:0000256" key="7">
    <source>
        <dbReference type="HAMAP-Rule" id="MF_00503"/>
    </source>
</evidence>
<dbReference type="GO" id="GO:0003735">
    <property type="term" value="F:structural constituent of ribosome"/>
    <property type="evidence" value="ECO:0007669"/>
    <property type="project" value="InterPro"/>
</dbReference>
<keyword evidence="4 7" id="KW-0689">Ribosomal protein</keyword>
<dbReference type="EMBL" id="SIJB01000023">
    <property type="protein sequence ID" value="NBI29205.1"/>
    <property type="molecule type" value="Genomic_DNA"/>
</dbReference>
<evidence type="ECO:0000256" key="5">
    <source>
        <dbReference type="ARBA" id="ARBA00023274"/>
    </source>
</evidence>
<dbReference type="InterPro" id="IPR036791">
    <property type="entry name" value="Ribosomal_bL9_C_sf"/>
</dbReference>
<dbReference type="Pfam" id="PF01281">
    <property type="entry name" value="Ribosomal_L9_N"/>
    <property type="match status" value="1"/>
</dbReference>
<dbReference type="AlphaFoldDB" id="A0A6N9Q318"/>
<dbReference type="SUPFAM" id="SSF55658">
    <property type="entry name" value="L9 N-domain-like"/>
    <property type="match status" value="1"/>
</dbReference>
<dbReference type="GO" id="GO:0019843">
    <property type="term" value="F:rRNA binding"/>
    <property type="evidence" value="ECO:0007669"/>
    <property type="project" value="UniProtKB-UniRule"/>
</dbReference>
<dbReference type="PANTHER" id="PTHR21368">
    <property type="entry name" value="50S RIBOSOMAL PROTEIN L9"/>
    <property type="match status" value="1"/>
</dbReference>
<keyword evidence="12" id="KW-1185">Reference proteome</keyword>
<organism evidence="11 12">
    <name type="scientific">Chengkuizengella marina</name>
    <dbReference type="NCBI Taxonomy" id="2507566"/>
    <lineage>
        <taxon>Bacteria</taxon>
        <taxon>Bacillati</taxon>
        <taxon>Bacillota</taxon>
        <taxon>Bacilli</taxon>
        <taxon>Bacillales</taxon>
        <taxon>Paenibacillaceae</taxon>
        <taxon>Chengkuizengella</taxon>
    </lineage>
</organism>
<proteinExistence type="inferred from homology"/>
<comment type="caution">
    <text evidence="11">The sequence shown here is derived from an EMBL/GenBank/DDBJ whole genome shotgun (WGS) entry which is preliminary data.</text>
</comment>
<dbReference type="Proteomes" id="UP000448943">
    <property type="component" value="Unassembled WGS sequence"/>
</dbReference>
<dbReference type="FunFam" id="3.40.5.10:FF:000002">
    <property type="entry name" value="50S ribosomal protein L9"/>
    <property type="match status" value="1"/>
</dbReference>
<evidence type="ECO:0000256" key="4">
    <source>
        <dbReference type="ARBA" id="ARBA00022980"/>
    </source>
</evidence>
<dbReference type="InterPro" id="IPR020070">
    <property type="entry name" value="Ribosomal_bL9_N"/>
</dbReference>
<dbReference type="Gene3D" id="3.40.5.10">
    <property type="entry name" value="Ribosomal protein L9, N-terminal domain"/>
    <property type="match status" value="1"/>
</dbReference>